<gene>
    <name evidence="1" type="ORF">NDU88_007115</name>
</gene>
<sequence length="81" mass="8349">MRAETARVSVAGTGSSMPGAAVHAVRVPLYGTTTDLHAEREASGCIRAEQYQARCTLMAGAPLAPAVVTIAPRSAPAQSHF</sequence>
<organism evidence="1 2">
    <name type="scientific">Pleurodeles waltl</name>
    <name type="common">Iberian ribbed newt</name>
    <dbReference type="NCBI Taxonomy" id="8319"/>
    <lineage>
        <taxon>Eukaryota</taxon>
        <taxon>Metazoa</taxon>
        <taxon>Chordata</taxon>
        <taxon>Craniata</taxon>
        <taxon>Vertebrata</taxon>
        <taxon>Euteleostomi</taxon>
        <taxon>Amphibia</taxon>
        <taxon>Batrachia</taxon>
        <taxon>Caudata</taxon>
        <taxon>Salamandroidea</taxon>
        <taxon>Salamandridae</taxon>
        <taxon>Pleurodelinae</taxon>
        <taxon>Pleurodeles</taxon>
    </lineage>
</organism>
<keyword evidence="2" id="KW-1185">Reference proteome</keyword>
<accession>A0AAV7U0H6</accession>
<dbReference type="Proteomes" id="UP001066276">
    <property type="component" value="Chromosome 3_2"/>
</dbReference>
<name>A0AAV7U0H6_PLEWA</name>
<comment type="caution">
    <text evidence="1">The sequence shown here is derived from an EMBL/GenBank/DDBJ whole genome shotgun (WGS) entry which is preliminary data.</text>
</comment>
<dbReference type="EMBL" id="JANPWB010000006">
    <property type="protein sequence ID" value="KAJ1181916.1"/>
    <property type="molecule type" value="Genomic_DNA"/>
</dbReference>
<evidence type="ECO:0000313" key="2">
    <source>
        <dbReference type="Proteomes" id="UP001066276"/>
    </source>
</evidence>
<dbReference type="AlphaFoldDB" id="A0AAV7U0H6"/>
<proteinExistence type="predicted"/>
<reference evidence="1" key="1">
    <citation type="journal article" date="2022" name="bioRxiv">
        <title>Sequencing and chromosome-scale assembly of the giantPleurodeles waltlgenome.</title>
        <authorList>
            <person name="Brown T."/>
            <person name="Elewa A."/>
            <person name="Iarovenko S."/>
            <person name="Subramanian E."/>
            <person name="Araus A.J."/>
            <person name="Petzold A."/>
            <person name="Susuki M."/>
            <person name="Suzuki K.-i.T."/>
            <person name="Hayashi T."/>
            <person name="Toyoda A."/>
            <person name="Oliveira C."/>
            <person name="Osipova E."/>
            <person name="Leigh N.D."/>
            <person name="Simon A."/>
            <person name="Yun M.H."/>
        </authorList>
    </citation>
    <scope>NUCLEOTIDE SEQUENCE</scope>
    <source>
        <strain evidence="1">20211129_DDA</strain>
        <tissue evidence="1">Liver</tissue>
    </source>
</reference>
<evidence type="ECO:0000313" key="1">
    <source>
        <dbReference type="EMBL" id="KAJ1181916.1"/>
    </source>
</evidence>
<protein>
    <submittedName>
        <fullName evidence="1">Uncharacterized protein</fullName>
    </submittedName>
</protein>